<dbReference type="EMBL" id="VIEB01000412">
    <property type="protein sequence ID" value="TQD91664.1"/>
    <property type="molecule type" value="Genomic_DNA"/>
</dbReference>
<reference evidence="2 3" key="1">
    <citation type="journal article" date="2019" name="G3 (Bethesda)">
        <title>Sequencing of a Wild Apple (Malus baccata) Genome Unravels the Differences Between Cultivated and Wild Apple Species Regarding Disease Resistance and Cold Tolerance.</title>
        <authorList>
            <person name="Chen X."/>
        </authorList>
    </citation>
    <scope>NUCLEOTIDE SEQUENCE [LARGE SCALE GENOMIC DNA]</scope>
    <source>
        <strain evidence="3">cv. Shandingzi</strain>
        <tissue evidence="2">Leaves</tissue>
    </source>
</reference>
<evidence type="ECO:0000313" key="2">
    <source>
        <dbReference type="EMBL" id="TQD91664.1"/>
    </source>
</evidence>
<keyword evidence="3" id="KW-1185">Reference proteome</keyword>
<evidence type="ECO:0000313" key="3">
    <source>
        <dbReference type="Proteomes" id="UP000315295"/>
    </source>
</evidence>
<gene>
    <name evidence="2" type="ORF">C1H46_022728</name>
</gene>
<dbReference type="AlphaFoldDB" id="A0A540LYU9"/>
<organism evidence="2 3">
    <name type="scientific">Malus baccata</name>
    <name type="common">Siberian crab apple</name>
    <name type="synonym">Pyrus baccata</name>
    <dbReference type="NCBI Taxonomy" id="106549"/>
    <lineage>
        <taxon>Eukaryota</taxon>
        <taxon>Viridiplantae</taxon>
        <taxon>Streptophyta</taxon>
        <taxon>Embryophyta</taxon>
        <taxon>Tracheophyta</taxon>
        <taxon>Spermatophyta</taxon>
        <taxon>Magnoliopsida</taxon>
        <taxon>eudicotyledons</taxon>
        <taxon>Gunneridae</taxon>
        <taxon>Pentapetalae</taxon>
        <taxon>rosids</taxon>
        <taxon>fabids</taxon>
        <taxon>Rosales</taxon>
        <taxon>Rosaceae</taxon>
        <taxon>Amygdaloideae</taxon>
        <taxon>Maleae</taxon>
        <taxon>Malus</taxon>
    </lineage>
</organism>
<sequence>MRSLDLHREIGAEEIRCRWSIEEPPGIAERVKAISRHHRRNLDDPSPSNQEADPNPKSSEACCSTLLQNQNFPNPRSSLSLFDGSEETCRRPAGRPGGELRR</sequence>
<protein>
    <submittedName>
        <fullName evidence="2">Uncharacterized protein</fullName>
    </submittedName>
</protein>
<feature type="region of interest" description="Disordered" evidence="1">
    <location>
        <begin position="33"/>
        <end position="102"/>
    </location>
</feature>
<dbReference type="Proteomes" id="UP000315295">
    <property type="component" value="Unassembled WGS sequence"/>
</dbReference>
<feature type="compositionally biased region" description="Polar residues" evidence="1">
    <location>
        <begin position="46"/>
        <end position="80"/>
    </location>
</feature>
<proteinExistence type="predicted"/>
<name>A0A540LYU9_MALBA</name>
<comment type="caution">
    <text evidence="2">The sequence shown here is derived from an EMBL/GenBank/DDBJ whole genome shotgun (WGS) entry which is preliminary data.</text>
</comment>
<accession>A0A540LYU9</accession>
<evidence type="ECO:0000256" key="1">
    <source>
        <dbReference type="SAM" id="MobiDB-lite"/>
    </source>
</evidence>